<feature type="chain" id="PRO_5046757093" evidence="1">
    <location>
        <begin position="21"/>
        <end position="1259"/>
    </location>
</feature>
<proteinExistence type="predicted"/>
<gene>
    <name evidence="2" type="ORF">F7231_01470</name>
</gene>
<evidence type="ECO:0000256" key="1">
    <source>
        <dbReference type="SAM" id="SignalP"/>
    </source>
</evidence>
<dbReference type="EMBL" id="WAEL01000001">
    <property type="protein sequence ID" value="NID08829.1"/>
    <property type="molecule type" value="Genomic_DNA"/>
</dbReference>
<dbReference type="CDD" id="cd15482">
    <property type="entry name" value="Sialidase_non-viral"/>
    <property type="match status" value="2"/>
</dbReference>
<organism evidence="2 3">
    <name type="scientific">Fibrivirga algicola</name>
    <dbReference type="NCBI Taxonomy" id="2950420"/>
    <lineage>
        <taxon>Bacteria</taxon>
        <taxon>Pseudomonadati</taxon>
        <taxon>Bacteroidota</taxon>
        <taxon>Cytophagia</taxon>
        <taxon>Cytophagales</taxon>
        <taxon>Spirosomataceae</taxon>
        <taxon>Fibrivirga</taxon>
    </lineage>
</organism>
<dbReference type="Proteomes" id="UP000606008">
    <property type="component" value="Unassembled WGS sequence"/>
</dbReference>
<dbReference type="InterPro" id="IPR026444">
    <property type="entry name" value="Secre_tail"/>
</dbReference>
<accession>A0ABX0Q9J9</accession>
<keyword evidence="3" id="KW-1185">Reference proteome</keyword>
<evidence type="ECO:0000313" key="2">
    <source>
        <dbReference type="EMBL" id="NID08829.1"/>
    </source>
</evidence>
<dbReference type="Gene3D" id="2.130.10.10">
    <property type="entry name" value="YVTN repeat-like/Quinoprotein amine dehydrogenase"/>
    <property type="match status" value="3"/>
</dbReference>
<dbReference type="SUPFAM" id="SSF110296">
    <property type="entry name" value="Oligoxyloglucan reducing end-specific cellobiohydrolase"/>
    <property type="match status" value="2"/>
</dbReference>
<comment type="caution">
    <text evidence="2">The sequence shown here is derived from an EMBL/GenBank/DDBJ whole genome shotgun (WGS) entry which is preliminary data.</text>
</comment>
<reference evidence="2" key="1">
    <citation type="submission" date="2024-05" db="EMBL/GenBank/DDBJ databases">
        <authorList>
            <person name="Jung D.-H."/>
        </authorList>
    </citation>
    <scope>NUCLEOTIDE SEQUENCE</scope>
    <source>
        <strain evidence="2">JA-25</strain>
    </source>
</reference>
<name>A0ABX0Q9J9_9BACT</name>
<feature type="signal peptide" evidence="1">
    <location>
        <begin position="1"/>
        <end position="20"/>
    </location>
</feature>
<dbReference type="NCBIfam" id="TIGR04183">
    <property type="entry name" value="Por_Secre_tail"/>
    <property type="match status" value="1"/>
</dbReference>
<keyword evidence="1" id="KW-0732">Signal</keyword>
<dbReference type="InterPro" id="IPR015943">
    <property type="entry name" value="WD40/YVTN_repeat-like_dom_sf"/>
</dbReference>
<sequence length="1259" mass="134740">MKHPLLFLLAFLAGMQAVCAQKRPYQLLMQDDHVRYQDVKAEFDKARETEERVKEKAIRKARRKSLPEPEFEENEDEAKFYRWEQWRLRHLGPDGSYDPAYVPSELNRFEKSQASSRARKAANPVWKELGPFTAPTTSLNNSSHLLNGYNVGRLGAVAFHPTDTKTIYSASPGRSNSTTGGLWKTIDGGVTWKPLFDQGNNLIVTDVAVSTRTPQLVITTGSWFAAAATGGTVGYGIQKSTDGGLTWAHFPFRIQYEPGSSGATTAIGRATNIVIDPADDNHLLVICQNAVLYSLDGGLNWVKAVTPIAERLANYTDIELKPGDSQVVYVGGTGREQTLRSTDGGKTFTQLDLPSVIDAGPSGRVELAVTDAAPDYLYLLNGQGTSKHAGLYRLNTATGAVRVIVPKGSRFATNQEDRDDTQLYWCQSLGVSPADTSEMHVGMVALMSSFDGGRTWEYRHGWSSSKAGDVHSDVSSFAFQPVTNRLFVTSDGGLNGATGKRGAPYEFFNNIAVSQIYFLAQSATVSDRMLIGLQDNGSKLFTNGTWQQVGGGDGISCIIDDANPNVYYATSQNGYLLRVANGFTTYLTPTGITSENTSFYTPLDYHQASKTLFLGSNSLWRKNEQNYLSQWENVKTFETGETIQDVFVAPSDVKTIYVRTFKTGASYRFYCSTDGGATWERVLGDSFDAYISSMVVSPSDPKTIYVSRYVLAESTYHVMKSADNGRTWTKLTANLPRIAANAIAMQEGTDEALYVALDQGVYYKDNSMSEWVRYGSALPNATPYDLDLDYAGGKLKVATHGRGVWETDLAVPVGQVTALTAARSQVCAGAAMPVSFQVSKGNLGVNNYTIQLSDANGSFANPQVLATVASTTASVTIPATAPIGTGYQIRVLRNNNISTADTSASFSVLNLPGVTLSAPAEVVYGNPVSVTLAFAGSGPWQYSLNGDTLRSVTASSLVRSLSIAQATSYQVTSLSNICGVGAVSAAQPVAVIPTLAVQNFSTTTLCAGQGGSLSVVQGGAFLNSSGYLVQLSDASGSFSAPLEVGNGTQNSLTYTIPANQPAGTGYRLRVVGNKAEKVDVTPTAAFAVNVSPTAVLSASGDLSILQTTSTTLRLTFTGTPPYTFTLADGQTGTTAVSPFELTVKPDKTATYGLAGVANGCGSGTFSGSVAVTVIPLLAVDPARGPVITVLPNPTTDQVRVETSLPGIHALVLYDVLGREQIRRTFQQSADVGLRVLTKGIYIYRVISPDGAVEGRLLIE</sequence>
<evidence type="ECO:0000313" key="3">
    <source>
        <dbReference type="Proteomes" id="UP000606008"/>
    </source>
</evidence>
<dbReference type="RefSeq" id="WP_166690657.1">
    <property type="nucleotide sequence ID" value="NZ_WAEL01000001.1"/>
</dbReference>
<protein>
    <submittedName>
        <fullName evidence="2">T9SS type A sorting domain-containing protein</fullName>
    </submittedName>
</protein>